<dbReference type="GO" id="GO:0043709">
    <property type="term" value="P:cell adhesion involved in single-species biofilm formation"/>
    <property type="evidence" value="ECO:0007669"/>
    <property type="project" value="TreeGrafter"/>
</dbReference>
<evidence type="ECO:0000256" key="2">
    <source>
        <dbReference type="ARBA" id="ARBA00012528"/>
    </source>
</evidence>
<keyword evidence="4" id="KW-1133">Transmembrane helix</keyword>
<dbReference type="InterPro" id="IPR029787">
    <property type="entry name" value="Nucleotide_cyclase"/>
</dbReference>
<dbReference type="GO" id="GO:0052621">
    <property type="term" value="F:diguanylate cyclase activity"/>
    <property type="evidence" value="ECO:0007669"/>
    <property type="project" value="UniProtKB-EC"/>
</dbReference>
<dbReference type="InterPro" id="IPR050469">
    <property type="entry name" value="Diguanylate_Cyclase"/>
</dbReference>
<feature type="transmembrane region" description="Helical" evidence="4">
    <location>
        <begin position="121"/>
        <end position="142"/>
    </location>
</feature>
<evidence type="ECO:0000256" key="4">
    <source>
        <dbReference type="SAM" id="Phobius"/>
    </source>
</evidence>
<keyword evidence="4" id="KW-0472">Membrane</keyword>
<accession>A0A0U1P5N7</accession>
<dbReference type="FunFam" id="3.30.70.270:FF:000001">
    <property type="entry name" value="Diguanylate cyclase domain protein"/>
    <property type="match status" value="1"/>
</dbReference>
<dbReference type="eggNOG" id="COG3706">
    <property type="taxonomic scope" value="Bacteria"/>
</dbReference>
<dbReference type="HOGENOM" id="CLU_000445_11_1_6"/>
<dbReference type="CDD" id="cd01949">
    <property type="entry name" value="GGDEF"/>
    <property type="match status" value="1"/>
</dbReference>
<organism evidence="6 7">
    <name type="scientific">Photobacterium leiognathi lrivu.4.1</name>
    <dbReference type="NCBI Taxonomy" id="1248232"/>
    <lineage>
        <taxon>Bacteria</taxon>
        <taxon>Pseudomonadati</taxon>
        <taxon>Pseudomonadota</taxon>
        <taxon>Gammaproteobacteria</taxon>
        <taxon>Vibrionales</taxon>
        <taxon>Vibrionaceae</taxon>
        <taxon>Photobacterium</taxon>
    </lineage>
</organism>
<name>A0A0U1P5N7_PHOLE</name>
<dbReference type="PANTHER" id="PTHR45138">
    <property type="entry name" value="REGULATORY COMPONENTS OF SENSORY TRANSDUCTION SYSTEM"/>
    <property type="match status" value="1"/>
</dbReference>
<feature type="transmembrane region" description="Helical" evidence="4">
    <location>
        <begin position="97"/>
        <end position="115"/>
    </location>
</feature>
<dbReference type="SUPFAM" id="SSF55073">
    <property type="entry name" value="Nucleotide cyclase"/>
    <property type="match status" value="1"/>
</dbReference>
<feature type="transmembrane region" description="Helical" evidence="4">
    <location>
        <begin position="6"/>
        <end position="27"/>
    </location>
</feature>
<feature type="transmembrane region" description="Helical" evidence="4">
    <location>
        <begin position="194"/>
        <end position="212"/>
    </location>
</feature>
<evidence type="ECO:0000313" key="7">
    <source>
        <dbReference type="Proteomes" id="UP000030675"/>
    </source>
</evidence>
<dbReference type="NCBIfam" id="TIGR00254">
    <property type="entry name" value="GGDEF"/>
    <property type="match status" value="1"/>
</dbReference>
<evidence type="ECO:0000256" key="3">
    <source>
        <dbReference type="ARBA" id="ARBA00034247"/>
    </source>
</evidence>
<gene>
    <name evidence="6" type="ORF">PLEI_1533</name>
</gene>
<feature type="domain" description="GGDEF" evidence="5">
    <location>
        <begin position="254"/>
        <end position="385"/>
    </location>
</feature>
<dbReference type="GO" id="GO:1902201">
    <property type="term" value="P:negative regulation of bacterial-type flagellum-dependent cell motility"/>
    <property type="evidence" value="ECO:0007669"/>
    <property type="project" value="TreeGrafter"/>
</dbReference>
<proteinExistence type="predicted"/>
<dbReference type="EMBL" id="DF196819">
    <property type="protein sequence ID" value="GAD29879.1"/>
    <property type="molecule type" value="Genomic_DNA"/>
</dbReference>
<feature type="transmembrane region" description="Helical" evidence="4">
    <location>
        <begin position="154"/>
        <end position="174"/>
    </location>
</feature>
<dbReference type="PROSITE" id="PS50887">
    <property type="entry name" value="GGDEF"/>
    <property type="match status" value="1"/>
</dbReference>
<dbReference type="Pfam" id="PF00990">
    <property type="entry name" value="GGDEF"/>
    <property type="match status" value="1"/>
</dbReference>
<dbReference type="Gene3D" id="3.30.70.270">
    <property type="match status" value="1"/>
</dbReference>
<dbReference type="SMART" id="SM00267">
    <property type="entry name" value="GGDEF"/>
    <property type="match status" value="1"/>
</dbReference>
<dbReference type="EC" id="2.7.7.65" evidence="2"/>
<evidence type="ECO:0000256" key="1">
    <source>
        <dbReference type="ARBA" id="ARBA00001946"/>
    </source>
</evidence>
<dbReference type="PANTHER" id="PTHR45138:SF9">
    <property type="entry name" value="DIGUANYLATE CYCLASE DGCM-RELATED"/>
    <property type="match status" value="1"/>
</dbReference>
<feature type="transmembrane region" description="Helical" evidence="4">
    <location>
        <begin position="63"/>
        <end position="85"/>
    </location>
</feature>
<comment type="cofactor">
    <cofactor evidence="1">
        <name>Mg(2+)</name>
        <dbReference type="ChEBI" id="CHEBI:18420"/>
    </cofactor>
</comment>
<dbReference type="RefSeq" id="WP_023932384.1">
    <property type="nucleotide sequence ID" value="NZ_DF196819.1"/>
</dbReference>
<dbReference type="InterPro" id="IPR043128">
    <property type="entry name" value="Rev_trsase/Diguanyl_cyclase"/>
</dbReference>
<evidence type="ECO:0000259" key="5">
    <source>
        <dbReference type="PROSITE" id="PS50887"/>
    </source>
</evidence>
<feature type="transmembrane region" description="Helical" evidence="4">
    <location>
        <begin position="39"/>
        <end position="57"/>
    </location>
</feature>
<reference evidence="7" key="1">
    <citation type="submission" date="2012-12" db="EMBL/GenBank/DDBJ databases">
        <title>Genome Sequence of Photobacterium leiognathi lrivu.4.1.</title>
        <authorList>
            <person name="Urbanczyk H."/>
            <person name="Ogura Y."/>
            <person name="Hayashi T."/>
            <person name="Dunlap P.V."/>
        </authorList>
    </citation>
    <scope>NUCLEOTIDE SEQUENCE [LARGE SCALE GENOMIC DNA]</scope>
    <source>
        <strain evidence="7">lrivu.4.1</strain>
    </source>
</reference>
<evidence type="ECO:0000313" key="6">
    <source>
        <dbReference type="EMBL" id="GAD29879.1"/>
    </source>
</evidence>
<dbReference type="Proteomes" id="UP000030675">
    <property type="component" value="Unassembled WGS sequence"/>
</dbReference>
<comment type="catalytic activity">
    <reaction evidence="3">
        <text>2 GTP = 3',3'-c-di-GMP + 2 diphosphate</text>
        <dbReference type="Rhea" id="RHEA:24898"/>
        <dbReference type="ChEBI" id="CHEBI:33019"/>
        <dbReference type="ChEBI" id="CHEBI:37565"/>
        <dbReference type="ChEBI" id="CHEBI:58805"/>
        <dbReference type="EC" id="2.7.7.65"/>
    </reaction>
</comment>
<protein>
    <recommendedName>
        <fullName evidence="2">diguanylate cyclase</fullName>
        <ecNumber evidence="2">2.7.7.65</ecNumber>
    </recommendedName>
</protein>
<sequence>MPDLDMRTVSFLVSFLSFIFGVGLLFFHFEQKNFKGINLVAISQICMSIGIGLIFLLGKIPMWVSALLSNMILCGGFTLCLYGICQYRDACSRLCKISLLGLIPLFLALLYFYFIENSLNTRAATASLHLGITQLFACIVIVKGKAFDNPLPQYTLALAFGLVSLTMFIRALLLIQADELNQYIQAGWVHQIPYLSSMFLIMATSFSLVWLVNGRLTRSVEALSIRDNLTSLYNRRGMDKLTNQITTDKSKQPLPLVVMMCDIDHFKSINDQFGHLVGDQVIVNVSEQIQACVRVNDVAIRYGGEEFLILLPNTPLANAHIVAERIRNAVYNIPLHHQNMSPISISIGVSQQHKGDNLDSLIREADKALYQAKQNGRNCVVIAPCECEEIRLKHA</sequence>
<keyword evidence="4" id="KW-0812">Transmembrane</keyword>
<dbReference type="AlphaFoldDB" id="A0A0U1P5N7"/>
<dbReference type="InterPro" id="IPR000160">
    <property type="entry name" value="GGDEF_dom"/>
</dbReference>
<dbReference type="GO" id="GO:0005886">
    <property type="term" value="C:plasma membrane"/>
    <property type="evidence" value="ECO:0007669"/>
    <property type="project" value="TreeGrafter"/>
</dbReference>